<evidence type="ECO:0000259" key="1">
    <source>
        <dbReference type="Pfam" id="PF01548"/>
    </source>
</evidence>
<dbReference type="InterPro" id="IPR002525">
    <property type="entry name" value="Transp_IS110-like_N"/>
</dbReference>
<dbReference type="RefSeq" id="WP_021225323.1">
    <property type="nucleotide sequence ID" value="NZ_ATDP01000075.1"/>
</dbReference>
<dbReference type="GO" id="GO:0003677">
    <property type="term" value="F:DNA binding"/>
    <property type="evidence" value="ECO:0007669"/>
    <property type="project" value="InterPro"/>
</dbReference>
<sequence>MTTSQNSKPEIWIGLDTGVASTALCAIDGNSKVLIQQELPTKAAKIRDLLVEHFPDGVSSIGMEACSTSLQVVKGLRAFGYNANAYDTFAVRRFLELRKNKTDKNDARGIAEVARLGRGFLVEVHIKSNECYATRSKLVARHNMVRQRVSTELMIKSMLRVYGTRIKERTHNASRFRFHVERAIEEVRAETGHDLTQHMKPLLELSLKLRTEIVNLESELHDFAMSNDLCRRFTEIPGVSSITAVSFFTAIEEPTRFRRSTDVAAYLGLTPKIFESGDSTRNGGITKAGNPMTRVHLVSAATVMLAVAKKHDTALRRWGLDRAEAIGFSKARVAVARKLAVIMLNMWRTGRSYEAFPEVRDPEPLPVAA</sequence>
<protein>
    <submittedName>
        <fullName evidence="3">Uncharacterized protein</fullName>
    </submittedName>
</protein>
<feature type="domain" description="Transposase IS110-like N-terminal" evidence="1">
    <location>
        <begin position="13"/>
        <end position="162"/>
    </location>
</feature>
<dbReference type="eggNOG" id="COG3547">
    <property type="taxonomic scope" value="Bacteria"/>
</dbReference>
<reference evidence="3 4" key="1">
    <citation type="journal article" date="2013" name="Genome Announc.">
        <title>Draft Genome Sequence of Sphingobium lactosutens Strain DS20T, Isolated from a Hexachlorocyclohexane Dumpsite.</title>
        <authorList>
            <person name="Kumar R."/>
            <person name="Dwivedi V."/>
            <person name="Negi V."/>
            <person name="Khurana J.P."/>
            <person name="Lal R."/>
        </authorList>
    </citation>
    <scope>NUCLEOTIDE SEQUENCE [LARGE SCALE GENOMIC DNA]</scope>
    <source>
        <strain evidence="3 4">DS20</strain>
    </source>
</reference>
<dbReference type="Pfam" id="PF01548">
    <property type="entry name" value="DEDD_Tnp_IS110"/>
    <property type="match status" value="1"/>
</dbReference>
<dbReference type="GO" id="GO:0006313">
    <property type="term" value="P:DNA transposition"/>
    <property type="evidence" value="ECO:0007669"/>
    <property type="project" value="InterPro"/>
</dbReference>
<organism evidence="3 4">
    <name type="scientific">Sphingobium lactosutens DS20</name>
    <dbReference type="NCBI Taxonomy" id="1331060"/>
    <lineage>
        <taxon>Bacteria</taxon>
        <taxon>Pseudomonadati</taxon>
        <taxon>Pseudomonadota</taxon>
        <taxon>Alphaproteobacteria</taxon>
        <taxon>Sphingomonadales</taxon>
        <taxon>Sphingomonadaceae</taxon>
        <taxon>Sphingobium</taxon>
    </lineage>
</organism>
<dbReference type="InterPro" id="IPR003346">
    <property type="entry name" value="Transposase_20"/>
</dbReference>
<dbReference type="NCBIfam" id="NF033542">
    <property type="entry name" value="transpos_IS110"/>
    <property type="match status" value="1"/>
</dbReference>
<dbReference type="OrthoDB" id="7410629at2"/>
<dbReference type="Proteomes" id="UP000015531">
    <property type="component" value="Unassembled WGS sequence"/>
</dbReference>
<name>T0IXP6_9SPHN</name>
<evidence type="ECO:0000313" key="4">
    <source>
        <dbReference type="Proteomes" id="UP000015531"/>
    </source>
</evidence>
<dbReference type="InterPro" id="IPR047650">
    <property type="entry name" value="Transpos_IS110"/>
</dbReference>
<dbReference type="EMBL" id="ATDP01000075">
    <property type="protein sequence ID" value="EQB16660.1"/>
    <property type="molecule type" value="Genomic_DNA"/>
</dbReference>
<accession>T0IXP6</accession>
<evidence type="ECO:0000313" key="3">
    <source>
        <dbReference type="EMBL" id="EQB16660.1"/>
    </source>
</evidence>
<dbReference type="PANTHER" id="PTHR33055:SF3">
    <property type="entry name" value="PUTATIVE TRANSPOSASE FOR IS117-RELATED"/>
    <property type="match status" value="1"/>
</dbReference>
<dbReference type="GO" id="GO:0004803">
    <property type="term" value="F:transposase activity"/>
    <property type="evidence" value="ECO:0007669"/>
    <property type="project" value="InterPro"/>
</dbReference>
<gene>
    <name evidence="3" type="ORF">RLDS_07545</name>
</gene>
<proteinExistence type="predicted"/>
<dbReference type="Pfam" id="PF02371">
    <property type="entry name" value="Transposase_20"/>
    <property type="match status" value="1"/>
</dbReference>
<keyword evidence="4" id="KW-1185">Reference proteome</keyword>
<dbReference type="PANTHER" id="PTHR33055">
    <property type="entry name" value="TRANSPOSASE FOR INSERTION SEQUENCE ELEMENT IS1111A"/>
    <property type="match status" value="1"/>
</dbReference>
<evidence type="ECO:0000259" key="2">
    <source>
        <dbReference type="Pfam" id="PF02371"/>
    </source>
</evidence>
<dbReference type="AlphaFoldDB" id="T0IXP6"/>
<comment type="caution">
    <text evidence="3">The sequence shown here is derived from an EMBL/GenBank/DDBJ whole genome shotgun (WGS) entry which is preliminary data.</text>
</comment>
<feature type="domain" description="Transposase IS116/IS110/IS902 C-terminal" evidence="2">
    <location>
        <begin position="230"/>
        <end position="307"/>
    </location>
</feature>
<dbReference type="PATRIC" id="fig|1331060.3.peg.1427"/>